<dbReference type="GO" id="GO:0005694">
    <property type="term" value="C:chromosome"/>
    <property type="evidence" value="ECO:0007669"/>
    <property type="project" value="TreeGrafter"/>
</dbReference>
<dbReference type="Pfam" id="PF00271">
    <property type="entry name" value="Helicase_C"/>
    <property type="match status" value="1"/>
</dbReference>
<evidence type="ECO:0000313" key="9">
    <source>
        <dbReference type="Proteomes" id="UP001054857"/>
    </source>
</evidence>
<evidence type="ECO:0000256" key="6">
    <source>
        <dbReference type="ARBA" id="ARBA00034808"/>
    </source>
</evidence>
<organism evidence="8 9">
    <name type="scientific">Astrephomene gubernaculifera</name>
    <dbReference type="NCBI Taxonomy" id="47775"/>
    <lineage>
        <taxon>Eukaryota</taxon>
        <taxon>Viridiplantae</taxon>
        <taxon>Chlorophyta</taxon>
        <taxon>core chlorophytes</taxon>
        <taxon>Chlorophyceae</taxon>
        <taxon>CS clade</taxon>
        <taxon>Chlamydomonadales</taxon>
        <taxon>Astrephomenaceae</taxon>
        <taxon>Astrephomene</taxon>
    </lineage>
</organism>
<dbReference type="InterPro" id="IPR001650">
    <property type="entry name" value="Helicase_C-like"/>
</dbReference>
<dbReference type="GO" id="GO:0000724">
    <property type="term" value="P:double-strand break repair via homologous recombination"/>
    <property type="evidence" value="ECO:0007669"/>
    <property type="project" value="TreeGrafter"/>
</dbReference>
<reference evidence="8 9" key="1">
    <citation type="journal article" date="2021" name="Sci. Rep.">
        <title>Genome sequencing of the multicellular alga Astrephomene provides insights into convergent evolution of germ-soma differentiation.</title>
        <authorList>
            <person name="Yamashita S."/>
            <person name="Yamamoto K."/>
            <person name="Matsuzaki R."/>
            <person name="Suzuki S."/>
            <person name="Yamaguchi H."/>
            <person name="Hirooka S."/>
            <person name="Minakuchi Y."/>
            <person name="Miyagishima S."/>
            <person name="Kawachi M."/>
            <person name="Toyoda A."/>
            <person name="Nozaki H."/>
        </authorList>
    </citation>
    <scope>NUCLEOTIDE SEQUENCE [LARGE SCALE GENOMIC DNA]</scope>
    <source>
        <strain evidence="8 9">NIES-4017</strain>
    </source>
</reference>
<protein>
    <recommendedName>
        <fullName evidence="6">DNA 3'-5' helicase</fullName>
        <ecNumber evidence="6">5.6.2.4</ecNumber>
    </recommendedName>
</protein>
<feature type="domain" description="Helicase C-terminal" evidence="7">
    <location>
        <begin position="56"/>
        <end position="136"/>
    </location>
</feature>
<evidence type="ECO:0000313" key="8">
    <source>
        <dbReference type="EMBL" id="GFR41109.1"/>
    </source>
</evidence>
<comment type="caution">
    <text evidence="8">The sequence shown here is derived from an EMBL/GenBank/DDBJ whole genome shotgun (WGS) entry which is preliminary data.</text>
</comment>
<dbReference type="GO" id="GO:0043138">
    <property type="term" value="F:3'-5' DNA helicase activity"/>
    <property type="evidence" value="ECO:0007669"/>
    <property type="project" value="UniProtKB-EC"/>
</dbReference>
<dbReference type="PANTHER" id="PTHR13710:SF153">
    <property type="entry name" value="RECQ-LIKE DNA HELICASE BLM"/>
    <property type="match status" value="1"/>
</dbReference>
<comment type="similarity">
    <text evidence="1">Belongs to the helicase family. RecQ subfamily.</text>
</comment>
<evidence type="ECO:0000256" key="4">
    <source>
        <dbReference type="ARBA" id="ARBA00023242"/>
    </source>
</evidence>
<name>A0AAD3DH28_9CHLO</name>
<dbReference type="PANTHER" id="PTHR13710">
    <property type="entry name" value="DNA HELICASE RECQ FAMILY MEMBER"/>
    <property type="match status" value="1"/>
</dbReference>
<feature type="non-terminal residue" evidence="8">
    <location>
        <position position="1"/>
    </location>
</feature>
<dbReference type="EC" id="5.6.2.4" evidence="6"/>
<keyword evidence="3" id="KW-0413">Isomerase</keyword>
<dbReference type="EMBL" id="BMAR01000001">
    <property type="protein sequence ID" value="GFR41109.1"/>
    <property type="molecule type" value="Genomic_DNA"/>
</dbReference>
<keyword evidence="4" id="KW-0539">Nucleus</keyword>
<evidence type="ECO:0000259" key="7">
    <source>
        <dbReference type="PROSITE" id="PS51194"/>
    </source>
</evidence>
<dbReference type="AlphaFoldDB" id="A0AAD3DH28"/>
<keyword evidence="2" id="KW-0238">DNA-binding</keyword>
<keyword evidence="9" id="KW-1185">Reference proteome</keyword>
<evidence type="ECO:0000256" key="5">
    <source>
        <dbReference type="ARBA" id="ARBA00034617"/>
    </source>
</evidence>
<accession>A0AAD3DH28</accession>
<evidence type="ECO:0000256" key="3">
    <source>
        <dbReference type="ARBA" id="ARBA00023235"/>
    </source>
</evidence>
<dbReference type="GO" id="GO:0005634">
    <property type="term" value="C:nucleus"/>
    <property type="evidence" value="ECO:0007669"/>
    <property type="project" value="TreeGrafter"/>
</dbReference>
<dbReference type="GO" id="GO:0009378">
    <property type="term" value="F:four-way junction helicase activity"/>
    <property type="evidence" value="ECO:0007669"/>
    <property type="project" value="TreeGrafter"/>
</dbReference>
<dbReference type="Proteomes" id="UP001054857">
    <property type="component" value="Unassembled WGS sequence"/>
</dbReference>
<dbReference type="SUPFAM" id="SSF52540">
    <property type="entry name" value="P-loop containing nucleoside triphosphate hydrolases"/>
    <property type="match status" value="1"/>
</dbReference>
<gene>
    <name evidence="8" type="ORF">Agub_g1704</name>
</gene>
<proteinExistence type="inferred from homology"/>
<evidence type="ECO:0000256" key="2">
    <source>
        <dbReference type="ARBA" id="ARBA00023125"/>
    </source>
</evidence>
<dbReference type="GO" id="GO:0005737">
    <property type="term" value="C:cytoplasm"/>
    <property type="evidence" value="ECO:0007669"/>
    <property type="project" value="TreeGrafter"/>
</dbReference>
<sequence>MALTATATEQVKQDILRKLAIERTATVFKTSFHRPNLDFLVYDKPVGRMADGKPADMEMLVAHIMQKGADTSGIVYCLSRDDCEDVARYLNNNDIRAAHYHAGMTPKQRTQVQNRWRDGEVAVVVATIAFGMGECG</sequence>
<dbReference type="GO" id="GO:0003677">
    <property type="term" value="F:DNA binding"/>
    <property type="evidence" value="ECO:0007669"/>
    <property type="project" value="UniProtKB-KW"/>
</dbReference>
<evidence type="ECO:0000256" key="1">
    <source>
        <dbReference type="ARBA" id="ARBA00005446"/>
    </source>
</evidence>
<dbReference type="InterPro" id="IPR027417">
    <property type="entry name" value="P-loop_NTPase"/>
</dbReference>
<dbReference type="PROSITE" id="PS51194">
    <property type="entry name" value="HELICASE_CTER"/>
    <property type="match status" value="1"/>
</dbReference>
<dbReference type="Gene3D" id="3.40.50.300">
    <property type="entry name" value="P-loop containing nucleotide triphosphate hydrolases"/>
    <property type="match status" value="1"/>
</dbReference>
<comment type="catalytic activity">
    <reaction evidence="5">
        <text>Couples ATP hydrolysis with the unwinding of duplex DNA by translocating in the 3'-5' direction.</text>
        <dbReference type="EC" id="5.6.2.4"/>
    </reaction>
</comment>